<dbReference type="Pfam" id="PF07238">
    <property type="entry name" value="PilZ"/>
    <property type="match status" value="1"/>
</dbReference>
<dbReference type="PANTHER" id="PTHR45228">
    <property type="entry name" value="CYCLIC DI-GMP PHOSPHODIESTERASE TM_0186-RELATED"/>
    <property type="match status" value="1"/>
</dbReference>
<dbReference type="Gene3D" id="2.40.10.220">
    <property type="entry name" value="predicted glycosyltransferase like domains"/>
    <property type="match status" value="1"/>
</dbReference>
<dbReference type="GO" id="GO:0035438">
    <property type="term" value="F:cyclic-di-GMP binding"/>
    <property type="evidence" value="ECO:0007669"/>
    <property type="project" value="InterPro"/>
</dbReference>
<dbReference type="InterPro" id="IPR009875">
    <property type="entry name" value="PilZ_domain"/>
</dbReference>
<dbReference type="SUPFAM" id="SSF109604">
    <property type="entry name" value="HD-domain/PDEase-like"/>
    <property type="match status" value="1"/>
</dbReference>
<dbReference type="STRING" id="119000.SAMN05661010_03081"/>
<organism evidence="2 3">
    <name type="scientific">Modicisalibacter muralis</name>
    <dbReference type="NCBI Taxonomy" id="119000"/>
    <lineage>
        <taxon>Bacteria</taxon>
        <taxon>Pseudomonadati</taxon>
        <taxon>Pseudomonadota</taxon>
        <taxon>Gammaproteobacteria</taxon>
        <taxon>Oceanospirillales</taxon>
        <taxon>Halomonadaceae</taxon>
        <taxon>Modicisalibacter</taxon>
    </lineage>
</organism>
<dbReference type="OrthoDB" id="9764808at2"/>
<feature type="domain" description="HD-GYP" evidence="1">
    <location>
        <begin position="310"/>
        <end position="505"/>
    </location>
</feature>
<dbReference type="RefSeq" id="WP_089730163.1">
    <property type="nucleotide sequence ID" value="NZ_FNGI01000010.1"/>
</dbReference>
<proteinExistence type="predicted"/>
<evidence type="ECO:0000313" key="3">
    <source>
        <dbReference type="Proteomes" id="UP000198654"/>
    </source>
</evidence>
<dbReference type="GO" id="GO:0008081">
    <property type="term" value="F:phosphoric diester hydrolase activity"/>
    <property type="evidence" value="ECO:0007669"/>
    <property type="project" value="UniProtKB-ARBA"/>
</dbReference>
<protein>
    <submittedName>
        <fullName evidence="2">HD-GYP domain, c-di-GMP phosphodiesterase class II (Or its inactivated variant)</fullName>
    </submittedName>
</protein>
<evidence type="ECO:0000313" key="2">
    <source>
        <dbReference type="EMBL" id="SDM00762.1"/>
    </source>
</evidence>
<keyword evidence="3" id="KW-1185">Reference proteome</keyword>
<dbReference type="EMBL" id="FNGI01000010">
    <property type="protein sequence ID" value="SDM00762.1"/>
    <property type="molecule type" value="Genomic_DNA"/>
</dbReference>
<name>A0A1G9PPI0_9GAMM</name>
<dbReference type="Pfam" id="PF13487">
    <property type="entry name" value="HD_5"/>
    <property type="match status" value="1"/>
</dbReference>
<dbReference type="Proteomes" id="UP000198654">
    <property type="component" value="Unassembled WGS sequence"/>
</dbReference>
<reference evidence="2 3" key="1">
    <citation type="submission" date="2016-10" db="EMBL/GenBank/DDBJ databases">
        <authorList>
            <person name="de Groot N.N."/>
        </authorList>
    </citation>
    <scope>NUCLEOTIDE SEQUENCE [LARGE SCALE GENOMIC DNA]</scope>
    <source>
        <strain evidence="2 3">DSM 14789</strain>
    </source>
</reference>
<dbReference type="Gene3D" id="1.10.3210.10">
    <property type="entry name" value="Hypothetical protein af1432"/>
    <property type="match status" value="1"/>
</dbReference>
<dbReference type="AlphaFoldDB" id="A0A1G9PPI0"/>
<sequence length="560" mass="61441">MSETPTVVEHTGEIAALLEAMSQPGGVSLAFEEQTAPPVPVLLVDTIDGQQLILDVTAVSSIAGALTAERAFRLTGQADGAMVTTETLVATPLNDVPGRLRFACLYPRRLDVWHRRNDFRAELGSGMSVAVELDTDIPGEAINAELLNLSLGGCLLKLPLAKAVALRHGQALPRFEAVFPNGQRLAARVEIRHVQTDEAWQRALVGCKFAAPTPRFERLVWFLVQEIERESARKAMPGEDDTRPPSALFQAVPAVVEEPVVRRAPPAYATPMARRLSKIADYLNAQLLQLQQGSPIDSALLSRNSDALLSLLEEDREALLFASVCLHREPSLVQHCLAVAIRLADLAQARNAPRELLKALVATGLVHDLGKALLPDSLRDSPKFDDQQRRQLADHVALIQERLRSCRWLAPAVIKSVIGEANERIDGRGYPVGRSGDELSALSRMAMTVDVIDAMGRPRADRAAWSTEDIYRYLLTHGRTFDSQWVQRYIRHFGLHPIGSLAHFSGGARGWVQRLDRHGLPRQVALISPTTQQRVDGEIKALGSIDSLVTAPSPKLLPRQ</sequence>
<evidence type="ECO:0000259" key="1">
    <source>
        <dbReference type="PROSITE" id="PS51832"/>
    </source>
</evidence>
<dbReference type="CDD" id="cd00077">
    <property type="entry name" value="HDc"/>
    <property type="match status" value="1"/>
</dbReference>
<dbReference type="SMART" id="SM00471">
    <property type="entry name" value="HDc"/>
    <property type="match status" value="1"/>
</dbReference>
<gene>
    <name evidence="2" type="ORF">SAMN05661010_03081</name>
</gene>
<dbReference type="InterPro" id="IPR003607">
    <property type="entry name" value="HD/PDEase_dom"/>
</dbReference>
<dbReference type="InterPro" id="IPR037522">
    <property type="entry name" value="HD_GYP_dom"/>
</dbReference>
<accession>A0A1G9PPI0</accession>
<dbReference type="InterPro" id="IPR052020">
    <property type="entry name" value="Cyclic_di-GMP/3'3'-cGAMP_PDE"/>
</dbReference>
<dbReference type="PROSITE" id="PS51832">
    <property type="entry name" value="HD_GYP"/>
    <property type="match status" value="1"/>
</dbReference>